<gene>
    <name evidence="4" type="ORF">NBG84_26995</name>
</gene>
<evidence type="ECO:0000313" key="5">
    <source>
        <dbReference type="Proteomes" id="UP001431429"/>
    </source>
</evidence>
<comment type="caution">
    <text evidence="4">The sequence shown here is derived from an EMBL/GenBank/DDBJ whole genome shotgun (WGS) entry which is preliminary data.</text>
</comment>
<dbReference type="PANTHER" id="PTHR30024">
    <property type="entry name" value="ALIPHATIC SULFONATES-BINDING PROTEIN-RELATED"/>
    <property type="match status" value="1"/>
</dbReference>
<dbReference type="InterPro" id="IPR006311">
    <property type="entry name" value="TAT_signal"/>
</dbReference>
<dbReference type="PROSITE" id="PS51318">
    <property type="entry name" value="TAT"/>
    <property type="match status" value="1"/>
</dbReference>
<evidence type="ECO:0000256" key="1">
    <source>
        <dbReference type="ARBA" id="ARBA00004418"/>
    </source>
</evidence>
<name>A0ABT0UTU7_9ACTN</name>
<evidence type="ECO:0000256" key="3">
    <source>
        <dbReference type="ARBA" id="ARBA00022729"/>
    </source>
</evidence>
<keyword evidence="3" id="KW-0732">Signal</keyword>
<dbReference type="Pfam" id="PF13379">
    <property type="entry name" value="NMT1_2"/>
    <property type="match status" value="1"/>
</dbReference>
<dbReference type="Proteomes" id="UP001431429">
    <property type="component" value="Unassembled WGS sequence"/>
</dbReference>
<evidence type="ECO:0000256" key="2">
    <source>
        <dbReference type="ARBA" id="ARBA00010742"/>
    </source>
</evidence>
<proteinExistence type="inferred from homology"/>
<dbReference type="SUPFAM" id="SSF53850">
    <property type="entry name" value="Periplasmic binding protein-like II"/>
    <property type="match status" value="1"/>
</dbReference>
<organism evidence="4 5">
    <name type="scientific">Streptomyces albipurpureus</name>
    <dbReference type="NCBI Taxonomy" id="2897419"/>
    <lineage>
        <taxon>Bacteria</taxon>
        <taxon>Bacillati</taxon>
        <taxon>Actinomycetota</taxon>
        <taxon>Actinomycetes</taxon>
        <taxon>Kitasatosporales</taxon>
        <taxon>Streptomycetaceae</taxon>
        <taxon>Streptomyces</taxon>
    </lineage>
</organism>
<protein>
    <submittedName>
        <fullName evidence="4">ABC transporter substrate-binding protein</fullName>
    </submittedName>
</protein>
<reference evidence="4" key="1">
    <citation type="submission" date="2022-06" db="EMBL/GenBank/DDBJ databases">
        <title>Genome public.</title>
        <authorList>
            <person name="Sun Q."/>
        </authorList>
    </citation>
    <scope>NUCLEOTIDE SEQUENCE</scope>
    <source>
        <strain evidence="4">CWNU-1</strain>
    </source>
</reference>
<evidence type="ECO:0000313" key="4">
    <source>
        <dbReference type="EMBL" id="MCM2391890.1"/>
    </source>
</evidence>
<dbReference type="Gene3D" id="3.40.190.10">
    <property type="entry name" value="Periplasmic binding protein-like II"/>
    <property type="match status" value="2"/>
</dbReference>
<dbReference type="RefSeq" id="WP_250922220.1">
    <property type="nucleotide sequence ID" value="NZ_JAMQAW010000034.1"/>
</dbReference>
<dbReference type="EMBL" id="JAMQAW010000034">
    <property type="protein sequence ID" value="MCM2391890.1"/>
    <property type="molecule type" value="Genomic_DNA"/>
</dbReference>
<dbReference type="PANTHER" id="PTHR30024:SF47">
    <property type="entry name" value="TAURINE-BINDING PERIPLASMIC PROTEIN"/>
    <property type="match status" value="1"/>
</dbReference>
<keyword evidence="5" id="KW-1185">Reference proteome</keyword>
<sequence length="375" mass="40038">MLPQRPGTRPSVPRPSRRSVLGWAAAGAATVPLLTACSKPPAPAGAGSGTVELVHAAKDSLLLWSVSYLAEDDGYYKKEGLTVKRIPLGGGPAAMTGLLSGEGHANLSAPGELLSAVAKGRRLKVLLAHTNSMPSILVLSKKFAERVGVTADSPLAERRAAIGKVRGGRFGITAPGSITDGFTRLALRQAGLDPSKDARIVPLQTAANSLAALANGQIDGFVGVPPAAEKAVLEFGAVQLLVNQRGEIDGADRVQGMTLQARAEDVEANPDLYRALVRADVRAMRALIENPQEAGRLLRRTRFSQLEQPIWDYAWKLVQLSWRSPIVPRDSLAAWFDNRLVADTDGKAFAYDEVLDMRFAEEALTSTGWKPVNQT</sequence>
<comment type="subcellular location">
    <subcellularLocation>
        <location evidence="1">Periplasm</location>
    </subcellularLocation>
</comment>
<accession>A0ABT0UTU7</accession>
<comment type="similarity">
    <text evidence="2">Belongs to the bacterial solute-binding protein SsuA/TauA family.</text>
</comment>